<dbReference type="Proteomes" id="UP001161247">
    <property type="component" value="Chromosome 4"/>
</dbReference>
<name>A0AAV1DC42_OLDCO</name>
<dbReference type="CDD" id="cd07816">
    <property type="entry name" value="Bet_v1-like"/>
    <property type="match status" value="1"/>
</dbReference>
<feature type="domain" description="Bet v I/Major latex protein" evidence="1">
    <location>
        <begin position="3"/>
        <end position="153"/>
    </location>
</feature>
<sequence length="153" mass="17409">MSAQMRKLSSSMEVKLDANVIHEIFRDRPNDTSRMSQVVSSVELCEGQWGKPGSVVRWNFFTPDGKKLTSKERVEVVDDANKSSTWRVLEGDVKAVYSNFAFIVKVDKAGENKSVVTWTMEYEKQDESTPEPNGLLEACLRLTKDMEAYHLNK</sequence>
<evidence type="ECO:0000313" key="2">
    <source>
        <dbReference type="EMBL" id="CAI9104428.1"/>
    </source>
</evidence>
<organism evidence="2 3">
    <name type="scientific">Oldenlandia corymbosa var. corymbosa</name>
    <dbReference type="NCBI Taxonomy" id="529605"/>
    <lineage>
        <taxon>Eukaryota</taxon>
        <taxon>Viridiplantae</taxon>
        <taxon>Streptophyta</taxon>
        <taxon>Embryophyta</taxon>
        <taxon>Tracheophyta</taxon>
        <taxon>Spermatophyta</taxon>
        <taxon>Magnoliopsida</taxon>
        <taxon>eudicotyledons</taxon>
        <taxon>Gunneridae</taxon>
        <taxon>Pentapetalae</taxon>
        <taxon>asterids</taxon>
        <taxon>lamiids</taxon>
        <taxon>Gentianales</taxon>
        <taxon>Rubiaceae</taxon>
        <taxon>Rubioideae</taxon>
        <taxon>Spermacoceae</taxon>
        <taxon>Hedyotis-Oldenlandia complex</taxon>
        <taxon>Oldenlandia</taxon>
    </lineage>
</organism>
<proteinExistence type="predicted"/>
<dbReference type="SMART" id="SM01037">
    <property type="entry name" value="Bet_v_1"/>
    <property type="match status" value="1"/>
</dbReference>
<dbReference type="InterPro" id="IPR023393">
    <property type="entry name" value="START-like_dom_sf"/>
</dbReference>
<dbReference type="PANTHER" id="PTHR31907">
    <property type="entry name" value="MLP-LIKE PROTEIN 423"/>
    <property type="match status" value="1"/>
</dbReference>
<dbReference type="AlphaFoldDB" id="A0AAV1DC42"/>
<evidence type="ECO:0000259" key="1">
    <source>
        <dbReference type="SMART" id="SM01037"/>
    </source>
</evidence>
<dbReference type="Pfam" id="PF00407">
    <property type="entry name" value="Bet_v_1"/>
    <property type="match status" value="1"/>
</dbReference>
<dbReference type="InterPro" id="IPR051761">
    <property type="entry name" value="MLP-like_ligand-binding"/>
</dbReference>
<gene>
    <name evidence="2" type="ORF">OLC1_LOCUS13358</name>
</gene>
<keyword evidence="3" id="KW-1185">Reference proteome</keyword>
<dbReference type="Gene3D" id="3.30.530.20">
    <property type="match status" value="1"/>
</dbReference>
<dbReference type="SUPFAM" id="SSF55961">
    <property type="entry name" value="Bet v1-like"/>
    <property type="match status" value="1"/>
</dbReference>
<dbReference type="EMBL" id="OX459121">
    <property type="protein sequence ID" value="CAI9104428.1"/>
    <property type="molecule type" value="Genomic_DNA"/>
</dbReference>
<protein>
    <submittedName>
        <fullName evidence="2">OLC1v1003096C1</fullName>
    </submittedName>
</protein>
<accession>A0AAV1DC42</accession>
<dbReference type="GO" id="GO:0006952">
    <property type="term" value="P:defense response"/>
    <property type="evidence" value="ECO:0007669"/>
    <property type="project" value="InterPro"/>
</dbReference>
<dbReference type="InterPro" id="IPR000916">
    <property type="entry name" value="Bet_v_I/MLP"/>
</dbReference>
<evidence type="ECO:0000313" key="3">
    <source>
        <dbReference type="Proteomes" id="UP001161247"/>
    </source>
</evidence>
<reference evidence="2" key="1">
    <citation type="submission" date="2023-03" db="EMBL/GenBank/DDBJ databases">
        <authorList>
            <person name="Julca I."/>
        </authorList>
    </citation>
    <scope>NUCLEOTIDE SEQUENCE</scope>
</reference>